<keyword evidence="4" id="KW-1185">Reference proteome</keyword>
<dbReference type="Pfam" id="PF01826">
    <property type="entry name" value="TIL"/>
    <property type="match status" value="1"/>
</dbReference>
<dbReference type="Pfam" id="PF12714">
    <property type="entry name" value="TILa"/>
    <property type="match status" value="1"/>
</dbReference>
<dbReference type="Proteomes" id="UP000010552">
    <property type="component" value="Unassembled WGS sequence"/>
</dbReference>
<evidence type="ECO:0000313" key="3">
    <source>
        <dbReference type="EMBL" id="ELK06920.1"/>
    </source>
</evidence>
<dbReference type="EMBL" id="KB030994">
    <property type="protein sequence ID" value="ELK06920.1"/>
    <property type="molecule type" value="Genomic_DNA"/>
</dbReference>
<evidence type="ECO:0000256" key="1">
    <source>
        <dbReference type="ARBA" id="ARBA00023157"/>
    </source>
</evidence>
<dbReference type="PROSITE" id="PS51233">
    <property type="entry name" value="VWFD"/>
    <property type="match status" value="1"/>
</dbReference>
<dbReference type="InParanoid" id="L5K5Y7"/>
<dbReference type="Gene3D" id="2.10.25.10">
    <property type="entry name" value="Laminin"/>
    <property type="match status" value="1"/>
</dbReference>
<evidence type="ECO:0000259" key="2">
    <source>
        <dbReference type="PROSITE" id="PS51233"/>
    </source>
</evidence>
<dbReference type="InterPro" id="IPR036084">
    <property type="entry name" value="Ser_inhib-like_sf"/>
</dbReference>
<dbReference type="InterPro" id="IPR001846">
    <property type="entry name" value="VWF_type-D"/>
</dbReference>
<dbReference type="PANTHER" id="PTHR46160">
    <property type="entry name" value="ALPHA-TECTORIN-RELATED"/>
    <property type="match status" value="1"/>
</dbReference>
<gene>
    <name evidence="3" type="ORF">PAL_GLEAN10012076</name>
</gene>
<dbReference type="STRING" id="9402.L5K5Y7"/>
<proteinExistence type="predicted"/>
<sequence>MCAKLCPDTCHSRFSGMSCQDRCVEGCECNPGFILSGLQCVPQSQCGCLDPIAGYFMEGQQWFKPGCSQFCVCERNNKIHCFLWKCQAQEVCRQQDGIYDCYALGSATCTVSGDPHYLTFDGALHHFMGTCSYTLTKPCWSRALDNYFVVSATNEFQGGNLEVSRVKAVHVQVFNIKISLIKGHKVTVRASAYLLVPTHHPAQHLCSAPPCPQVHLCGL</sequence>
<dbReference type="InterPro" id="IPR002919">
    <property type="entry name" value="TIL_dom"/>
</dbReference>
<dbReference type="SUPFAM" id="SSF57567">
    <property type="entry name" value="Serine protease inhibitors"/>
    <property type="match status" value="1"/>
</dbReference>
<organism evidence="3 4">
    <name type="scientific">Pteropus alecto</name>
    <name type="common">Black flying fox</name>
    <dbReference type="NCBI Taxonomy" id="9402"/>
    <lineage>
        <taxon>Eukaryota</taxon>
        <taxon>Metazoa</taxon>
        <taxon>Chordata</taxon>
        <taxon>Craniata</taxon>
        <taxon>Vertebrata</taxon>
        <taxon>Euteleostomi</taxon>
        <taxon>Mammalia</taxon>
        <taxon>Eutheria</taxon>
        <taxon>Laurasiatheria</taxon>
        <taxon>Chiroptera</taxon>
        <taxon>Yinpterochiroptera</taxon>
        <taxon>Pteropodoidea</taxon>
        <taxon>Pteropodidae</taxon>
        <taxon>Pteropodinae</taxon>
        <taxon>Pteropus</taxon>
    </lineage>
</organism>
<dbReference type="CDD" id="cd19941">
    <property type="entry name" value="TIL"/>
    <property type="match status" value="1"/>
</dbReference>
<dbReference type="AlphaFoldDB" id="L5K5Y7"/>
<keyword evidence="1" id="KW-1015">Disulfide bond</keyword>
<dbReference type="InterPro" id="IPR025615">
    <property type="entry name" value="TILa_dom"/>
</dbReference>
<dbReference type="FunFam" id="2.10.25.10:FF:000055">
    <property type="entry name" value="alpha-tectorin isoform X1"/>
    <property type="match status" value="1"/>
</dbReference>
<dbReference type="Pfam" id="PF00094">
    <property type="entry name" value="VWD"/>
    <property type="match status" value="1"/>
</dbReference>
<protein>
    <submittedName>
        <fullName evidence="3">Zonadhesin</fullName>
    </submittedName>
</protein>
<dbReference type="InterPro" id="IPR052749">
    <property type="entry name" value="Alpha-tectorin"/>
</dbReference>
<reference evidence="4" key="1">
    <citation type="journal article" date="2013" name="Science">
        <title>Comparative analysis of bat genomes provides insight into the evolution of flight and immunity.</title>
        <authorList>
            <person name="Zhang G."/>
            <person name="Cowled C."/>
            <person name="Shi Z."/>
            <person name="Huang Z."/>
            <person name="Bishop-Lilly K.A."/>
            <person name="Fang X."/>
            <person name="Wynne J.W."/>
            <person name="Xiong Z."/>
            <person name="Baker M.L."/>
            <person name="Zhao W."/>
            <person name="Tachedjian M."/>
            <person name="Zhu Y."/>
            <person name="Zhou P."/>
            <person name="Jiang X."/>
            <person name="Ng J."/>
            <person name="Yang L."/>
            <person name="Wu L."/>
            <person name="Xiao J."/>
            <person name="Feng Y."/>
            <person name="Chen Y."/>
            <person name="Sun X."/>
            <person name="Zhang Y."/>
            <person name="Marsh G.A."/>
            <person name="Crameri G."/>
            <person name="Broder C.C."/>
            <person name="Frey K.G."/>
            <person name="Wang L.F."/>
            <person name="Wang J."/>
        </authorList>
    </citation>
    <scope>NUCLEOTIDE SEQUENCE [LARGE SCALE GENOMIC DNA]</scope>
</reference>
<accession>L5K5Y7</accession>
<name>L5K5Y7_PTEAL</name>
<evidence type="ECO:0000313" key="4">
    <source>
        <dbReference type="Proteomes" id="UP000010552"/>
    </source>
</evidence>
<feature type="domain" description="VWFD" evidence="2">
    <location>
        <begin position="107"/>
        <end position="219"/>
    </location>
</feature>
<dbReference type="PANTHER" id="PTHR46160:SF9">
    <property type="entry name" value="PROTEIN PRY2-RELATED"/>
    <property type="match status" value="1"/>
</dbReference>